<comment type="caution">
    <text evidence="6">The sequence shown here is derived from an EMBL/GenBank/DDBJ whole genome shotgun (WGS) entry which is preliminary data.</text>
</comment>
<accession>A0ABU8VAT3</accession>
<feature type="domain" description="Transcriptional regulator LacI/GalR-like sensor" evidence="5">
    <location>
        <begin position="11"/>
        <end position="62"/>
    </location>
</feature>
<evidence type="ECO:0000313" key="6">
    <source>
        <dbReference type="EMBL" id="MEJ8810741.1"/>
    </source>
</evidence>
<keyword evidence="3" id="KW-0804">Transcription</keyword>
<reference evidence="6 7" key="1">
    <citation type="submission" date="2024-03" db="EMBL/GenBank/DDBJ databases">
        <title>Novel species of the genus Variovorax.</title>
        <authorList>
            <person name="Liu Q."/>
            <person name="Xin Y.-H."/>
        </authorList>
    </citation>
    <scope>NUCLEOTIDE SEQUENCE [LARGE SCALE GENOMIC DNA]</scope>
    <source>
        <strain evidence="6 7">KACC 18899</strain>
    </source>
</reference>
<organism evidence="6 7">
    <name type="scientific">Variovorax ureilyticus</name>
    <dbReference type="NCBI Taxonomy" id="1836198"/>
    <lineage>
        <taxon>Bacteria</taxon>
        <taxon>Pseudomonadati</taxon>
        <taxon>Pseudomonadota</taxon>
        <taxon>Betaproteobacteria</taxon>
        <taxon>Burkholderiales</taxon>
        <taxon>Comamonadaceae</taxon>
        <taxon>Variovorax</taxon>
    </lineage>
</organism>
<dbReference type="EMBL" id="JBBKZU010000002">
    <property type="protein sequence ID" value="MEJ8810741.1"/>
    <property type="molecule type" value="Genomic_DNA"/>
</dbReference>
<protein>
    <submittedName>
        <fullName evidence="6">Substrate-binding domain-containing protein</fullName>
    </submittedName>
</protein>
<dbReference type="InterPro" id="IPR028082">
    <property type="entry name" value="Peripla_BP_I"/>
</dbReference>
<dbReference type="SUPFAM" id="SSF53822">
    <property type="entry name" value="Periplasmic binding protein-like I"/>
    <property type="match status" value="1"/>
</dbReference>
<dbReference type="Proteomes" id="UP001365846">
    <property type="component" value="Unassembled WGS sequence"/>
</dbReference>
<proteinExistence type="predicted"/>
<dbReference type="Gene3D" id="3.40.50.2300">
    <property type="match status" value="1"/>
</dbReference>
<feature type="region of interest" description="Disordered" evidence="4">
    <location>
        <begin position="43"/>
        <end position="85"/>
    </location>
</feature>
<gene>
    <name evidence="6" type="ORF">WKW77_06655</name>
</gene>
<keyword evidence="2" id="KW-0238">DNA-binding</keyword>
<name>A0ABU8VAT3_9BURK</name>
<evidence type="ECO:0000313" key="7">
    <source>
        <dbReference type="Proteomes" id="UP001365846"/>
    </source>
</evidence>
<evidence type="ECO:0000256" key="4">
    <source>
        <dbReference type="SAM" id="MobiDB-lite"/>
    </source>
</evidence>
<evidence type="ECO:0000259" key="5">
    <source>
        <dbReference type="Pfam" id="PF13377"/>
    </source>
</evidence>
<keyword evidence="1" id="KW-0805">Transcription regulation</keyword>
<dbReference type="InterPro" id="IPR046335">
    <property type="entry name" value="LacI/GalR-like_sensor"/>
</dbReference>
<evidence type="ECO:0000256" key="3">
    <source>
        <dbReference type="ARBA" id="ARBA00023163"/>
    </source>
</evidence>
<keyword evidence="7" id="KW-1185">Reference proteome</keyword>
<sequence>MIATRYDGIRARTCEPPLTAINLHLDEVAHLAIDRLFDHLPGTTSRRRVAGPAPELVVRGSTLRRAPSRKRTGSGRQHFEGGRSR</sequence>
<dbReference type="Pfam" id="PF13377">
    <property type="entry name" value="Peripla_BP_3"/>
    <property type="match status" value="1"/>
</dbReference>
<dbReference type="RefSeq" id="WP_340356051.1">
    <property type="nucleotide sequence ID" value="NZ_JBBKZU010000002.1"/>
</dbReference>
<evidence type="ECO:0000256" key="2">
    <source>
        <dbReference type="ARBA" id="ARBA00023125"/>
    </source>
</evidence>
<evidence type="ECO:0000256" key="1">
    <source>
        <dbReference type="ARBA" id="ARBA00023015"/>
    </source>
</evidence>